<proteinExistence type="predicted"/>
<feature type="region of interest" description="Disordered" evidence="1">
    <location>
        <begin position="19"/>
        <end position="44"/>
    </location>
</feature>
<dbReference type="AlphaFoldDB" id="A0A2P2L6V5"/>
<feature type="compositionally biased region" description="Polar residues" evidence="1">
    <location>
        <begin position="25"/>
        <end position="42"/>
    </location>
</feature>
<evidence type="ECO:0000256" key="1">
    <source>
        <dbReference type="SAM" id="MobiDB-lite"/>
    </source>
</evidence>
<organism evidence="2">
    <name type="scientific">Rhizophora mucronata</name>
    <name type="common">Asiatic mangrove</name>
    <dbReference type="NCBI Taxonomy" id="61149"/>
    <lineage>
        <taxon>Eukaryota</taxon>
        <taxon>Viridiplantae</taxon>
        <taxon>Streptophyta</taxon>
        <taxon>Embryophyta</taxon>
        <taxon>Tracheophyta</taxon>
        <taxon>Spermatophyta</taxon>
        <taxon>Magnoliopsida</taxon>
        <taxon>eudicotyledons</taxon>
        <taxon>Gunneridae</taxon>
        <taxon>Pentapetalae</taxon>
        <taxon>rosids</taxon>
        <taxon>fabids</taxon>
        <taxon>Malpighiales</taxon>
        <taxon>Rhizophoraceae</taxon>
        <taxon>Rhizophora</taxon>
    </lineage>
</organism>
<evidence type="ECO:0000313" key="2">
    <source>
        <dbReference type="EMBL" id="MBX13707.1"/>
    </source>
</evidence>
<dbReference type="EMBL" id="GGEC01033223">
    <property type="protein sequence ID" value="MBX13707.1"/>
    <property type="molecule type" value="Transcribed_RNA"/>
</dbReference>
<reference evidence="2" key="1">
    <citation type="submission" date="2018-02" db="EMBL/GenBank/DDBJ databases">
        <title>Rhizophora mucronata_Transcriptome.</title>
        <authorList>
            <person name="Meera S.P."/>
            <person name="Sreeshan A."/>
            <person name="Augustine A."/>
        </authorList>
    </citation>
    <scope>NUCLEOTIDE SEQUENCE</scope>
    <source>
        <tissue evidence="2">Leaf</tissue>
    </source>
</reference>
<name>A0A2P2L6V5_RHIMU</name>
<protein>
    <submittedName>
        <fullName evidence="2">Uncharacterized protein MANES_05G000500</fullName>
    </submittedName>
</protein>
<sequence length="107" mass="12532">MRIVGHIFENRKSEIYKKKRRSVDRNATTAATTSPLSRGQRLQRSRVAWPEDVSPCSDFGDFKSETEMGLCLDRGLRKRWPDPHGWVQQSLRLVRLDGIQRRRVYSC</sequence>
<dbReference type="EMBL" id="GGEC01033219">
    <property type="protein sequence ID" value="MBX13703.1"/>
    <property type="molecule type" value="Transcribed_RNA"/>
</dbReference>
<accession>A0A2P2L6V5</accession>